<evidence type="ECO:0008006" key="4">
    <source>
        <dbReference type="Google" id="ProtNLM"/>
    </source>
</evidence>
<keyword evidence="1" id="KW-0812">Transmembrane</keyword>
<reference evidence="2" key="2">
    <citation type="journal article" date="2023" name="IMA Fungus">
        <title>Comparative genomic study of the Penicillium genus elucidates a diverse pangenome and 15 lateral gene transfer events.</title>
        <authorList>
            <person name="Petersen C."/>
            <person name="Sorensen T."/>
            <person name="Nielsen M.R."/>
            <person name="Sondergaard T.E."/>
            <person name="Sorensen J.L."/>
            <person name="Fitzpatrick D.A."/>
            <person name="Frisvad J.C."/>
            <person name="Nielsen K.L."/>
        </authorList>
    </citation>
    <scope>NUCLEOTIDE SEQUENCE</scope>
    <source>
        <strain evidence="2">IBT 35675</strain>
    </source>
</reference>
<evidence type="ECO:0000256" key="1">
    <source>
        <dbReference type="SAM" id="Phobius"/>
    </source>
</evidence>
<feature type="transmembrane region" description="Helical" evidence="1">
    <location>
        <begin position="90"/>
        <end position="109"/>
    </location>
</feature>
<evidence type="ECO:0000313" key="2">
    <source>
        <dbReference type="EMBL" id="KAJ5361892.1"/>
    </source>
</evidence>
<feature type="transmembrane region" description="Helical" evidence="1">
    <location>
        <begin position="229"/>
        <end position="255"/>
    </location>
</feature>
<reference evidence="2" key="1">
    <citation type="submission" date="2022-12" db="EMBL/GenBank/DDBJ databases">
        <authorList>
            <person name="Petersen C."/>
        </authorList>
    </citation>
    <scope>NUCLEOTIDE SEQUENCE</scope>
    <source>
        <strain evidence="2">IBT 35675</strain>
    </source>
</reference>
<sequence length="304" mass="34725">MQPERLISSGCKAFLSEDVFFAHPHYYGDCMLITRLGNYMAPVIASLLITFFVMDRFVLQAFVLPALYGKHYTNMEARFQRMFSITHLDWIVRMISLATVSKGVFEVVFGGRHWSDTYFVDPSRTHATLGDVAAIAMYLVCAFKTFELLRAQDLKLLIVFHHVGTIVMIQGFLSLAFNLPENGLSTIFHSRTLADMFGFWVFFDGTLGVASHLTLILRRGCVNQTKLHFRFYDLTYALSLLSTYLEPIIVAYLLFMHWARLSLTAHAVISSLQVLFFFSKLKVCSRVGAARKQVQTQRQPTEKN</sequence>
<keyword evidence="1" id="KW-1133">Transmembrane helix</keyword>
<feature type="transmembrane region" description="Helical" evidence="1">
    <location>
        <begin position="156"/>
        <end position="177"/>
    </location>
</feature>
<accession>A0A9W9RKM3</accession>
<gene>
    <name evidence="2" type="ORF">N7541_002736</name>
</gene>
<keyword evidence="3" id="KW-1185">Reference proteome</keyword>
<evidence type="ECO:0000313" key="3">
    <source>
        <dbReference type="Proteomes" id="UP001148299"/>
    </source>
</evidence>
<protein>
    <recommendedName>
        <fullName evidence="4">TLC domain-containing protein</fullName>
    </recommendedName>
</protein>
<comment type="caution">
    <text evidence="2">The sequence shown here is derived from an EMBL/GenBank/DDBJ whole genome shotgun (WGS) entry which is preliminary data.</text>
</comment>
<feature type="transmembrane region" description="Helical" evidence="1">
    <location>
        <begin position="261"/>
        <end position="278"/>
    </location>
</feature>
<name>A0A9W9RKM3_PENBR</name>
<feature type="transmembrane region" description="Helical" evidence="1">
    <location>
        <begin position="129"/>
        <end position="149"/>
    </location>
</feature>
<keyword evidence="1" id="KW-0472">Membrane</keyword>
<organism evidence="2 3">
    <name type="scientific">Penicillium brevicompactum</name>
    <dbReference type="NCBI Taxonomy" id="5074"/>
    <lineage>
        <taxon>Eukaryota</taxon>
        <taxon>Fungi</taxon>
        <taxon>Dikarya</taxon>
        <taxon>Ascomycota</taxon>
        <taxon>Pezizomycotina</taxon>
        <taxon>Eurotiomycetes</taxon>
        <taxon>Eurotiomycetidae</taxon>
        <taxon>Eurotiales</taxon>
        <taxon>Aspergillaceae</taxon>
        <taxon>Penicillium</taxon>
    </lineage>
</organism>
<dbReference type="EMBL" id="JAPZBR010000002">
    <property type="protein sequence ID" value="KAJ5361892.1"/>
    <property type="molecule type" value="Genomic_DNA"/>
</dbReference>
<dbReference type="AlphaFoldDB" id="A0A9W9RKM3"/>
<feature type="transmembrane region" description="Helical" evidence="1">
    <location>
        <begin position="197"/>
        <end position="217"/>
    </location>
</feature>
<proteinExistence type="predicted"/>
<dbReference type="Proteomes" id="UP001148299">
    <property type="component" value="Unassembled WGS sequence"/>
</dbReference>